<organism evidence="1 2">
    <name type="scientific">Candidatus Desulfobacillus denitrificans</name>
    <dbReference type="NCBI Taxonomy" id="2608985"/>
    <lineage>
        <taxon>Bacteria</taxon>
        <taxon>Pseudomonadati</taxon>
        <taxon>Pseudomonadota</taxon>
        <taxon>Betaproteobacteria</taxon>
        <taxon>Candidatus Desulfobacillus</taxon>
    </lineage>
</organism>
<dbReference type="EMBL" id="AP021857">
    <property type="protein sequence ID" value="BBO20624.1"/>
    <property type="molecule type" value="Genomic_DNA"/>
</dbReference>
<dbReference type="KEGG" id="ddz:DSYM_13230"/>
<evidence type="ECO:0000313" key="2">
    <source>
        <dbReference type="Proteomes" id="UP000662914"/>
    </source>
</evidence>
<name>A0A809SA21_9PROT</name>
<reference evidence="1" key="1">
    <citation type="journal article" name="DNA Res.">
        <title>The physiological potential of anammox bacteria as revealed by their core genome structure.</title>
        <authorList>
            <person name="Okubo T."/>
            <person name="Toyoda A."/>
            <person name="Fukuhara K."/>
            <person name="Uchiyama I."/>
            <person name="Harigaya Y."/>
            <person name="Kuroiwa M."/>
            <person name="Suzuki T."/>
            <person name="Murakami Y."/>
            <person name="Suwa Y."/>
            <person name="Takami H."/>
        </authorList>
    </citation>
    <scope>NUCLEOTIDE SEQUENCE</scope>
    <source>
        <strain evidence="1">317325-3</strain>
    </source>
</reference>
<dbReference type="AlphaFoldDB" id="A0A809SA21"/>
<protein>
    <submittedName>
        <fullName evidence="1">Uncharacterized protein</fullName>
    </submittedName>
</protein>
<gene>
    <name evidence="1" type="ORF">DSYM_13230</name>
</gene>
<proteinExistence type="predicted"/>
<accession>A0A809SA21</accession>
<evidence type="ECO:0000313" key="1">
    <source>
        <dbReference type="EMBL" id="BBO20624.1"/>
    </source>
</evidence>
<dbReference type="Proteomes" id="UP000662914">
    <property type="component" value="Chromosome"/>
</dbReference>
<sequence>MTAMAHGKVMKVTAPNFHDEALWRKRGSKWTCISAGPVLHWMIGKPYHEVSRYIERKGWRVIWG</sequence>